<protein>
    <submittedName>
        <fullName evidence="1">Uncharacterized protein</fullName>
    </submittedName>
</protein>
<proteinExistence type="predicted"/>
<name>A0A9P7M6V9_9HYPO</name>
<sequence length="127" mass="14769">MSGRIRSMPNPYEESIMEDLDELSIMFPKTPSSWRDADRVSIGHFEPLAVVDRDIEAPFLAAMVTALGALWGLLEKRQRQHEEELAHAERFPLGCTDKQWRQLLQVFADFSRWQVELSRATSEARWH</sequence>
<dbReference type="AlphaFoldDB" id="A0A9P7M6V9"/>
<evidence type="ECO:0000313" key="1">
    <source>
        <dbReference type="EMBL" id="KAG5931211.1"/>
    </source>
</evidence>
<keyword evidence="2" id="KW-1185">Reference proteome</keyword>
<accession>A0A9P7M6V9</accession>
<gene>
    <name evidence="1" type="ORF">E4U60_006336</name>
</gene>
<dbReference type="EMBL" id="SRPO01000607">
    <property type="protein sequence ID" value="KAG5931211.1"/>
    <property type="molecule type" value="Genomic_DNA"/>
</dbReference>
<evidence type="ECO:0000313" key="2">
    <source>
        <dbReference type="Proteomes" id="UP000706124"/>
    </source>
</evidence>
<reference evidence="1 2" key="1">
    <citation type="journal article" date="2020" name="bioRxiv">
        <title>Whole genome comparisons of ergot fungi reveals the divergence and evolution of species within the genus Claviceps are the result of varying mechanisms driving genome evolution and host range expansion.</title>
        <authorList>
            <person name="Wyka S.A."/>
            <person name="Mondo S.J."/>
            <person name="Liu M."/>
            <person name="Dettman J."/>
            <person name="Nalam V."/>
            <person name="Broders K.D."/>
        </authorList>
    </citation>
    <scope>NUCLEOTIDE SEQUENCE [LARGE SCALE GENOMIC DNA]</scope>
    <source>
        <strain evidence="1 2">CCC 1485</strain>
    </source>
</reference>
<dbReference type="Proteomes" id="UP000706124">
    <property type="component" value="Unassembled WGS sequence"/>
</dbReference>
<organism evidence="1 2">
    <name type="scientific">Claviceps pazoutovae</name>
    <dbReference type="NCBI Taxonomy" id="1649127"/>
    <lineage>
        <taxon>Eukaryota</taxon>
        <taxon>Fungi</taxon>
        <taxon>Dikarya</taxon>
        <taxon>Ascomycota</taxon>
        <taxon>Pezizomycotina</taxon>
        <taxon>Sordariomycetes</taxon>
        <taxon>Hypocreomycetidae</taxon>
        <taxon>Hypocreales</taxon>
        <taxon>Clavicipitaceae</taxon>
        <taxon>Claviceps</taxon>
    </lineage>
</organism>
<comment type="caution">
    <text evidence="1">The sequence shown here is derived from an EMBL/GenBank/DDBJ whole genome shotgun (WGS) entry which is preliminary data.</text>
</comment>
<dbReference type="OrthoDB" id="4953158at2759"/>